<protein>
    <submittedName>
        <fullName evidence="1">Uncharacterized protein</fullName>
    </submittedName>
</protein>
<gene>
    <name evidence="1" type="ORF">E2C01_090471</name>
</gene>
<dbReference type="AlphaFoldDB" id="A0A5B7JKB7"/>
<accession>A0A5B7JKB7</accession>
<reference evidence="1 2" key="1">
    <citation type="submission" date="2019-05" db="EMBL/GenBank/DDBJ databases">
        <title>Another draft genome of Portunus trituberculatus and its Hox gene families provides insights of decapod evolution.</title>
        <authorList>
            <person name="Jeong J.-H."/>
            <person name="Song I."/>
            <person name="Kim S."/>
            <person name="Choi T."/>
            <person name="Kim D."/>
            <person name="Ryu S."/>
            <person name="Kim W."/>
        </authorList>
    </citation>
    <scope>NUCLEOTIDE SEQUENCE [LARGE SCALE GENOMIC DNA]</scope>
    <source>
        <tissue evidence="1">Muscle</tissue>
    </source>
</reference>
<name>A0A5B7JKB7_PORTR</name>
<comment type="caution">
    <text evidence="1">The sequence shown here is derived from an EMBL/GenBank/DDBJ whole genome shotgun (WGS) entry which is preliminary data.</text>
</comment>
<dbReference type="Proteomes" id="UP000324222">
    <property type="component" value="Unassembled WGS sequence"/>
</dbReference>
<dbReference type="EMBL" id="VSRR010101562">
    <property type="protein sequence ID" value="MPC95269.1"/>
    <property type="molecule type" value="Genomic_DNA"/>
</dbReference>
<sequence>MGQRGSYFGTGVGLHETVTWRGGGEVANEVAGGGGDGSGVCYGRAVTFTPS</sequence>
<proteinExistence type="predicted"/>
<keyword evidence="2" id="KW-1185">Reference proteome</keyword>
<evidence type="ECO:0000313" key="2">
    <source>
        <dbReference type="Proteomes" id="UP000324222"/>
    </source>
</evidence>
<organism evidence="1 2">
    <name type="scientific">Portunus trituberculatus</name>
    <name type="common">Swimming crab</name>
    <name type="synonym">Neptunus trituberculatus</name>
    <dbReference type="NCBI Taxonomy" id="210409"/>
    <lineage>
        <taxon>Eukaryota</taxon>
        <taxon>Metazoa</taxon>
        <taxon>Ecdysozoa</taxon>
        <taxon>Arthropoda</taxon>
        <taxon>Crustacea</taxon>
        <taxon>Multicrustacea</taxon>
        <taxon>Malacostraca</taxon>
        <taxon>Eumalacostraca</taxon>
        <taxon>Eucarida</taxon>
        <taxon>Decapoda</taxon>
        <taxon>Pleocyemata</taxon>
        <taxon>Brachyura</taxon>
        <taxon>Eubrachyura</taxon>
        <taxon>Portunoidea</taxon>
        <taxon>Portunidae</taxon>
        <taxon>Portuninae</taxon>
        <taxon>Portunus</taxon>
    </lineage>
</organism>
<evidence type="ECO:0000313" key="1">
    <source>
        <dbReference type="EMBL" id="MPC95269.1"/>
    </source>
</evidence>